<keyword evidence="1" id="KW-0808">Transferase</keyword>
<feature type="binding site" evidence="2">
    <location>
        <position position="288"/>
    </location>
    <ligand>
        <name>Zn(2+)</name>
        <dbReference type="ChEBI" id="CHEBI:29105"/>
        <label>2</label>
    </ligand>
</feature>
<protein>
    <recommendedName>
        <fullName evidence="3">2-thiouridine synthetase TtuA-like N-terminal LIM domain-containing protein</fullName>
    </recommendedName>
</protein>
<feature type="binding site" evidence="2">
    <location>
        <position position="3"/>
    </location>
    <ligand>
        <name>Zn(2+)</name>
        <dbReference type="ChEBI" id="CHEBI:29105"/>
        <label>1</label>
    </ligand>
</feature>
<feature type="domain" description="2-thiouridine synthetase TtuA-like N-terminal LIM" evidence="3">
    <location>
        <begin position="2"/>
        <end position="27"/>
    </location>
</feature>
<proteinExistence type="predicted"/>
<evidence type="ECO:0000313" key="4">
    <source>
        <dbReference type="EMBL" id="KPL82687.1"/>
    </source>
</evidence>
<dbReference type="InterPro" id="IPR014729">
    <property type="entry name" value="Rossmann-like_a/b/a_fold"/>
</dbReference>
<accession>A0A0P6XGS0</accession>
<dbReference type="GO" id="GO:0000049">
    <property type="term" value="F:tRNA binding"/>
    <property type="evidence" value="ECO:0007669"/>
    <property type="project" value="TreeGrafter"/>
</dbReference>
<dbReference type="GO" id="GO:0016740">
    <property type="term" value="F:transferase activity"/>
    <property type="evidence" value="ECO:0007669"/>
    <property type="project" value="UniProtKB-KW"/>
</dbReference>
<dbReference type="PIRSF" id="PIRSF004976">
    <property type="entry name" value="ATPase_YdaO"/>
    <property type="match status" value="1"/>
</dbReference>
<feature type="binding site" evidence="2">
    <location>
        <position position="22"/>
    </location>
    <ligand>
        <name>Zn(2+)</name>
        <dbReference type="ChEBI" id="CHEBI:29105"/>
        <label>1</label>
    </ligand>
</feature>
<dbReference type="PANTHER" id="PTHR11807:SF27">
    <property type="entry name" value="TRNA-5-METHYLURIDINE(54) 2-SULFURTRANSFERASE"/>
    <property type="match status" value="1"/>
</dbReference>
<dbReference type="STRING" id="869279.SE15_11425"/>
<evidence type="ECO:0000259" key="3">
    <source>
        <dbReference type="Pfam" id="PF22082"/>
    </source>
</evidence>
<reference evidence="4 5" key="1">
    <citation type="submission" date="2015-07" db="EMBL/GenBank/DDBJ databases">
        <title>Whole genome sequence of Thermanaerothrix daxensis DSM 23592.</title>
        <authorList>
            <person name="Hemp J."/>
            <person name="Ward L.M."/>
            <person name="Pace L.A."/>
            <person name="Fischer W.W."/>
        </authorList>
    </citation>
    <scope>NUCLEOTIDE SEQUENCE [LARGE SCALE GENOMIC DNA]</scope>
    <source>
        <strain evidence="4 5">GNS-1</strain>
    </source>
</reference>
<gene>
    <name evidence="4" type="ORF">SE15_11425</name>
</gene>
<feature type="binding site" evidence="2">
    <location>
        <position position="6"/>
    </location>
    <ligand>
        <name>Zn(2+)</name>
        <dbReference type="ChEBI" id="CHEBI:29105"/>
        <label>1</label>
    </ligand>
</feature>
<dbReference type="InterPro" id="IPR054306">
    <property type="entry name" value="TtuA-like_LIM_N"/>
</dbReference>
<evidence type="ECO:0000313" key="5">
    <source>
        <dbReference type="Proteomes" id="UP000050544"/>
    </source>
</evidence>
<evidence type="ECO:0000256" key="1">
    <source>
        <dbReference type="ARBA" id="ARBA00022679"/>
    </source>
</evidence>
<dbReference type="SUPFAM" id="SSF52402">
    <property type="entry name" value="Adenine nucleotide alpha hydrolases-like"/>
    <property type="match status" value="1"/>
</dbReference>
<feature type="binding site" evidence="2">
    <location>
        <position position="298"/>
    </location>
    <ligand>
        <name>Zn(2+)</name>
        <dbReference type="ChEBI" id="CHEBI:29105"/>
        <label>2</label>
    </ligand>
</feature>
<dbReference type="Pfam" id="PF22082">
    <property type="entry name" value="TtuA_LIM_N"/>
    <property type="match status" value="1"/>
</dbReference>
<dbReference type="GO" id="GO:0002143">
    <property type="term" value="P:tRNA wobble position uridine thiolation"/>
    <property type="evidence" value="ECO:0007669"/>
    <property type="project" value="TreeGrafter"/>
</dbReference>
<organism evidence="4 5">
    <name type="scientific">Thermanaerothrix daxensis</name>
    <dbReference type="NCBI Taxonomy" id="869279"/>
    <lineage>
        <taxon>Bacteria</taxon>
        <taxon>Bacillati</taxon>
        <taxon>Chloroflexota</taxon>
        <taxon>Anaerolineae</taxon>
        <taxon>Anaerolineales</taxon>
        <taxon>Anaerolineaceae</taxon>
        <taxon>Thermanaerothrix</taxon>
    </lineage>
</organism>
<comment type="caution">
    <text evidence="4">The sequence shown here is derived from an EMBL/GenBank/DDBJ whole genome shotgun (WGS) entry which is preliminary data.</text>
</comment>
<dbReference type="GO" id="GO:0046872">
    <property type="term" value="F:metal ion binding"/>
    <property type="evidence" value="ECO:0007669"/>
    <property type="project" value="UniProtKB-KW"/>
</dbReference>
<sequence length="319" mass="36723">MKCMKCNERAVIRMRQHRLALCKDHYIEWFVQQTQRFIEKYHMFTRDEKVLVAVSGGKDSLALWDVLWQLGYHAEGLYINLGIDEGLHYSNESERLAREFAEQRGLVLHVINVEQAHGETVPEIARRTRRGRDKPCAVCGLIKRHDMNQAALELGFNVLATAHNLDDEVAFLFGNVFHWNLEQMRRQAPILPESPGFARKVKPFCRFSERETAAYSLVRGIAYIEDECPFAEGSKQLLYKDLLNRLEEVEPGAKLRFYLGFIEARDSGQLVLPREEEVPLELHPCPRCGQPTTSPGLCAYCRLFERESLEASETQRPSG</sequence>
<keyword evidence="2" id="KW-0862">Zinc</keyword>
<keyword evidence="5" id="KW-1185">Reference proteome</keyword>
<dbReference type="PATRIC" id="fig|869279.4.peg.1906"/>
<dbReference type="AlphaFoldDB" id="A0A0P6XGS0"/>
<name>A0A0P6XGS0_9CHLR</name>
<keyword evidence="2" id="KW-0479">Metal-binding</keyword>
<dbReference type="PANTHER" id="PTHR11807">
    <property type="entry name" value="ATPASES OF THE PP SUPERFAMILY-RELATED"/>
    <property type="match status" value="1"/>
</dbReference>
<dbReference type="Gene3D" id="3.40.50.620">
    <property type="entry name" value="HUPs"/>
    <property type="match status" value="1"/>
</dbReference>
<dbReference type="GO" id="GO:0002144">
    <property type="term" value="C:cytosolic tRNA wobble base thiouridylase complex"/>
    <property type="evidence" value="ECO:0007669"/>
    <property type="project" value="TreeGrafter"/>
</dbReference>
<dbReference type="EMBL" id="LGKO01000005">
    <property type="protein sequence ID" value="KPL82687.1"/>
    <property type="molecule type" value="Genomic_DNA"/>
</dbReference>
<dbReference type="CDD" id="cd01993">
    <property type="entry name" value="TtuA-like"/>
    <property type="match status" value="1"/>
</dbReference>
<feature type="binding site" evidence="2">
    <location>
        <position position="301"/>
    </location>
    <ligand>
        <name>Zn(2+)</name>
        <dbReference type="ChEBI" id="CHEBI:29105"/>
        <label>2</label>
    </ligand>
</feature>
<evidence type="ECO:0000256" key="2">
    <source>
        <dbReference type="PIRSR" id="PIRSR004976-50"/>
    </source>
</evidence>
<dbReference type="InterPro" id="IPR035107">
    <property type="entry name" value="tRNA_thiolation_TtcA_Ctu1"/>
</dbReference>
<feature type="binding site" evidence="2">
    <location>
        <position position="25"/>
    </location>
    <ligand>
        <name>Zn(2+)</name>
        <dbReference type="ChEBI" id="CHEBI:29105"/>
        <label>1</label>
    </ligand>
</feature>
<dbReference type="OrthoDB" id="9801054at2"/>
<dbReference type="Proteomes" id="UP000050544">
    <property type="component" value="Unassembled WGS sequence"/>
</dbReference>
<dbReference type="Pfam" id="PF03054">
    <property type="entry name" value="tRNA_Me_trans"/>
    <property type="match status" value="1"/>
</dbReference>
<feature type="binding site" evidence="2">
    <location>
        <position position="285"/>
    </location>
    <ligand>
        <name>Zn(2+)</name>
        <dbReference type="ChEBI" id="CHEBI:29105"/>
        <label>2</label>
    </ligand>
</feature>